<dbReference type="EMBL" id="BAAAIH010000068">
    <property type="protein sequence ID" value="GAA1297872.1"/>
    <property type="molecule type" value="Genomic_DNA"/>
</dbReference>
<dbReference type="SUPFAM" id="SSF46785">
    <property type="entry name" value="Winged helix' DNA-binding domain"/>
    <property type="match status" value="1"/>
</dbReference>
<organism evidence="6 7">
    <name type="scientific">Streptomyces javensis</name>
    <dbReference type="NCBI Taxonomy" id="114698"/>
    <lineage>
        <taxon>Bacteria</taxon>
        <taxon>Bacillati</taxon>
        <taxon>Actinomycetota</taxon>
        <taxon>Actinomycetes</taxon>
        <taxon>Kitasatosporales</taxon>
        <taxon>Streptomycetaceae</taxon>
        <taxon>Streptomyces</taxon>
        <taxon>Streptomyces violaceusniger group</taxon>
    </lineage>
</organism>
<dbReference type="Gene3D" id="1.10.10.10">
    <property type="entry name" value="Winged helix-like DNA-binding domain superfamily/Winged helix DNA-binding domain"/>
    <property type="match status" value="1"/>
</dbReference>
<evidence type="ECO:0000256" key="4">
    <source>
        <dbReference type="SAM" id="MobiDB-lite"/>
    </source>
</evidence>
<proteinExistence type="predicted"/>
<dbReference type="InterPro" id="IPR036390">
    <property type="entry name" value="WH_DNA-bd_sf"/>
</dbReference>
<dbReference type="CDD" id="cd00090">
    <property type="entry name" value="HTH_ARSR"/>
    <property type="match status" value="1"/>
</dbReference>
<comment type="caution">
    <text evidence="6">The sequence shown here is derived from an EMBL/GenBank/DDBJ whole genome shotgun (WGS) entry which is preliminary data.</text>
</comment>
<evidence type="ECO:0000313" key="7">
    <source>
        <dbReference type="Proteomes" id="UP001500282"/>
    </source>
</evidence>
<keyword evidence="3" id="KW-0804">Transcription</keyword>
<reference evidence="7" key="1">
    <citation type="journal article" date="2019" name="Int. J. Syst. Evol. Microbiol.">
        <title>The Global Catalogue of Microorganisms (GCM) 10K type strain sequencing project: providing services to taxonomists for standard genome sequencing and annotation.</title>
        <authorList>
            <consortium name="The Broad Institute Genomics Platform"/>
            <consortium name="The Broad Institute Genome Sequencing Center for Infectious Disease"/>
            <person name="Wu L."/>
            <person name="Ma J."/>
        </authorList>
    </citation>
    <scope>NUCLEOTIDE SEQUENCE [LARGE SCALE GENOMIC DNA]</scope>
    <source>
        <strain evidence="7">JCM 11448</strain>
    </source>
</reference>
<keyword evidence="7" id="KW-1185">Reference proteome</keyword>
<dbReference type="InterPro" id="IPR001845">
    <property type="entry name" value="HTH_ArsR_DNA-bd_dom"/>
</dbReference>
<protein>
    <submittedName>
        <fullName evidence="6">Winged helix-turn-helix domain-containing protein</fullName>
    </submittedName>
</protein>
<dbReference type="PANTHER" id="PTHR43132">
    <property type="entry name" value="ARSENICAL RESISTANCE OPERON REPRESSOR ARSR-RELATED"/>
    <property type="match status" value="1"/>
</dbReference>
<name>A0ABP4I189_9ACTN</name>
<evidence type="ECO:0000256" key="2">
    <source>
        <dbReference type="ARBA" id="ARBA00023125"/>
    </source>
</evidence>
<keyword evidence="2" id="KW-0238">DNA-binding</keyword>
<dbReference type="PANTHER" id="PTHR43132:SF8">
    <property type="entry name" value="HTH-TYPE TRANSCRIPTIONAL REGULATOR KMTR"/>
    <property type="match status" value="1"/>
</dbReference>
<evidence type="ECO:0000256" key="1">
    <source>
        <dbReference type="ARBA" id="ARBA00023015"/>
    </source>
</evidence>
<feature type="domain" description="HTH arsR-type" evidence="5">
    <location>
        <begin position="261"/>
        <end position="339"/>
    </location>
</feature>
<evidence type="ECO:0000313" key="6">
    <source>
        <dbReference type="EMBL" id="GAA1297872.1"/>
    </source>
</evidence>
<evidence type="ECO:0000256" key="3">
    <source>
        <dbReference type="ARBA" id="ARBA00023163"/>
    </source>
</evidence>
<dbReference type="InterPro" id="IPR036388">
    <property type="entry name" value="WH-like_DNA-bd_sf"/>
</dbReference>
<keyword evidence="1" id="KW-0805">Transcription regulation</keyword>
<dbReference type="Proteomes" id="UP001500282">
    <property type="component" value="Unassembled WGS sequence"/>
</dbReference>
<sequence>MLRIHFTDADLGKTRMSATFDPLWEVASSLHRLQSRGGRWAYADWYRTTLERVHKRGLNRLLREVLLPLFPRAVYFPDFLTPSQSEHGLEAGLESILGTPRHRVERELALFTHIVGAPPWAGRLTGIAGREELVRAIRTYYEAAVAPCDDPLRARTEAERAARARDLLDGGVHGMLAGLGPTMRWRPPVLYVDYPAEHDLRLNGRGLRLVPSYFCWRTPVTMANPELPPVLFYPLLRASSPTAAEPHARPHGPAGPDAPTAPLTALLGRTRATVLCAAAAGAGATTGELARAVGVSVSSASKHATVLREAGLLSSSRYAASVLHTLTPVGASALRASRSAPA</sequence>
<accession>A0ABP4I189</accession>
<dbReference type="InterPro" id="IPR011991">
    <property type="entry name" value="ArsR-like_HTH"/>
</dbReference>
<dbReference type="SMART" id="SM00418">
    <property type="entry name" value="HTH_ARSR"/>
    <property type="match status" value="1"/>
</dbReference>
<dbReference type="InterPro" id="IPR051011">
    <property type="entry name" value="Metal_resp_trans_reg"/>
</dbReference>
<evidence type="ECO:0000259" key="5">
    <source>
        <dbReference type="SMART" id="SM00418"/>
    </source>
</evidence>
<feature type="region of interest" description="Disordered" evidence="4">
    <location>
        <begin position="242"/>
        <end position="262"/>
    </location>
</feature>
<gene>
    <name evidence="6" type="ORF">GCM10009579_76900</name>
</gene>